<evidence type="ECO:0000256" key="1">
    <source>
        <dbReference type="ARBA" id="ARBA00004651"/>
    </source>
</evidence>
<evidence type="ECO:0000256" key="7">
    <source>
        <dbReference type="SAM" id="Phobius"/>
    </source>
</evidence>
<dbReference type="GO" id="GO:0005886">
    <property type="term" value="C:plasma membrane"/>
    <property type="evidence" value="ECO:0007669"/>
    <property type="project" value="UniProtKB-SubCell"/>
</dbReference>
<keyword evidence="3" id="KW-1003">Cell membrane</keyword>
<proteinExistence type="inferred from homology"/>
<dbReference type="OrthoDB" id="9800498at2"/>
<dbReference type="PANTHER" id="PTHR34584:SF1">
    <property type="entry name" value="NA(+)_H(+) ANTIPORTER SUBUNIT E1"/>
    <property type="match status" value="1"/>
</dbReference>
<dbReference type="PANTHER" id="PTHR34584">
    <property type="entry name" value="NA(+)/H(+) ANTIPORTER SUBUNIT E1"/>
    <property type="match status" value="1"/>
</dbReference>
<evidence type="ECO:0000256" key="4">
    <source>
        <dbReference type="ARBA" id="ARBA00022692"/>
    </source>
</evidence>
<comment type="similarity">
    <text evidence="2">Belongs to the CPA3 antiporters (TC 2.A.63) subunit E family.</text>
</comment>
<dbReference type="RefSeq" id="WP_014269970.1">
    <property type="nucleotide sequence ID" value="NC_016633.1"/>
</dbReference>
<reference evidence="8 9" key="1">
    <citation type="submission" date="2011-11" db="EMBL/GenBank/DDBJ databases">
        <title>Complete sequence of Spirochaeta sp. grapes.</title>
        <authorList>
            <consortium name="US DOE Joint Genome Institute"/>
            <person name="Lucas S."/>
            <person name="Han J."/>
            <person name="Lapidus A."/>
            <person name="Cheng J.-F."/>
            <person name="Goodwin L."/>
            <person name="Pitluck S."/>
            <person name="Peters L."/>
            <person name="Ovchinnikova G."/>
            <person name="Munk A.C."/>
            <person name="Detter J.C."/>
            <person name="Han C."/>
            <person name="Tapia R."/>
            <person name="Land M."/>
            <person name="Hauser L."/>
            <person name="Kyrpides N."/>
            <person name="Ivanova N."/>
            <person name="Pagani I."/>
            <person name="Ritalahtilisa K."/>
            <person name="Loeffler F."/>
            <person name="Woyke T."/>
        </authorList>
    </citation>
    <scope>NUCLEOTIDE SEQUENCE [LARGE SCALE GENOMIC DNA]</scope>
    <source>
        <strain evidence="9">ATCC BAA-1885 / DSM 22778 / Grapes</strain>
    </source>
</reference>
<dbReference type="Pfam" id="PF01899">
    <property type="entry name" value="MNHE"/>
    <property type="match status" value="1"/>
</dbReference>
<evidence type="ECO:0000256" key="2">
    <source>
        <dbReference type="ARBA" id="ARBA00006228"/>
    </source>
</evidence>
<dbReference type="eggNOG" id="COG1863">
    <property type="taxonomic scope" value="Bacteria"/>
</dbReference>
<protein>
    <submittedName>
        <fullName evidence="8">Multisubunit Na+/H+ antiporter, MnhE subunit</fullName>
    </submittedName>
</protein>
<dbReference type="STRING" id="158190.SpiGrapes_1308"/>
<dbReference type="HOGENOM" id="CLU_086615_2_2_12"/>
<dbReference type="GO" id="GO:0008324">
    <property type="term" value="F:monoatomic cation transmembrane transporter activity"/>
    <property type="evidence" value="ECO:0007669"/>
    <property type="project" value="InterPro"/>
</dbReference>
<evidence type="ECO:0000313" key="9">
    <source>
        <dbReference type="Proteomes" id="UP000005632"/>
    </source>
</evidence>
<feature type="transmembrane region" description="Helical" evidence="7">
    <location>
        <begin position="32"/>
        <end position="56"/>
    </location>
</feature>
<organism evidence="8 9">
    <name type="scientific">Sphaerochaeta pleomorpha (strain ATCC BAA-1885 / DSM 22778 / Grapes)</name>
    <dbReference type="NCBI Taxonomy" id="158190"/>
    <lineage>
        <taxon>Bacteria</taxon>
        <taxon>Pseudomonadati</taxon>
        <taxon>Spirochaetota</taxon>
        <taxon>Spirochaetia</taxon>
        <taxon>Spirochaetales</taxon>
        <taxon>Sphaerochaetaceae</taxon>
        <taxon>Sphaerochaeta</taxon>
    </lineage>
</organism>
<gene>
    <name evidence="8" type="ordered locus">SpiGrapes_1308</name>
</gene>
<keyword evidence="4 7" id="KW-0812">Transmembrane</keyword>
<sequence length="170" mass="19332">MKAERKWVLLRLCFTTLFLFAVWLLFTAGIGWFSLVSGFLGSLMIAALTYGIFIPYHQANIHFFLPNPFALVAYLFVLVFLIYQSSFKMLIAVITGKTNPRIVHFRTHLRSDLSRMTLANSITLTPGTITLDLNDDHLTIHWLFSTTTHAKAAGESVKGRIERIIAKVWL</sequence>
<feature type="transmembrane region" description="Helical" evidence="7">
    <location>
        <begin position="63"/>
        <end position="83"/>
    </location>
</feature>
<name>G8QTU5_SPHPG</name>
<dbReference type="AlphaFoldDB" id="G8QTU5"/>
<accession>G8QTU5</accession>
<dbReference type="Proteomes" id="UP000005632">
    <property type="component" value="Chromosome"/>
</dbReference>
<dbReference type="EMBL" id="CP003155">
    <property type="protein sequence ID" value="AEV29121.1"/>
    <property type="molecule type" value="Genomic_DNA"/>
</dbReference>
<dbReference type="KEGG" id="sgp:SpiGrapes_1308"/>
<dbReference type="InterPro" id="IPR002758">
    <property type="entry name" value="Cation_antiport_E"/>
</dbReference>
<evidence type="ECO:0000256" key="6">
    <source>
        <dbReference type="ARBA" id="ARBA00023136"/>
    </source>
</evidence>
<keyword evidence="9" id="KW-1185">Reference proteome</keyword>
<evidence type="ECO:0000313" key="8">
    <source>
        <dbReference type="EMBL" id="AEV29121.1"/>
    </source>
</evidence>
<keyword evidence="6 7" id="KW-0472">Membrane</keyword>
<feature type="transmembrane region" description="Helical" evidence="7">
    <location>
        <begin position="7"/>
        <end position="26"/>
    </location>
</feature>
<comment type="subcellular location">
    <subcellularLocation>
        <location evidence="1">Cell membrane</location>
        <topology evidence="1">Multi-pass membrane protein</topology>
    </subcellularLocation>
</comment>
<keyword evidence="5 7" id="KW-1133">Transmembrane helix</keyword>
<evidence type="ECO:0000256" key="5">
    <source>
        <dbReference type="ARBA" id="ARBA00022989"/>
    </source>
</evidence>
<dbReference type="PIRSF" id="PIRSF019239">
    <property type="entry name" value="MrpE"/>
    <property type="match status" value="1"/>
</dbReference>
<evidence type="ECO:0000256" key="3">
    <source>
        <dbReference type="ARBA" id="ARBA00022475"/>
    </source>
</evidence>